<dbReference type="SUPFAM" id="SSF52172">
    <property type="entry name" value="CheY-like"/>
    <property type="match status" value="1"/>
</dbReference>
<proteinExistence type="predicted"/>
<protein>
    <submittedName>
        <fullName evidence="4">Response regulator</fullName>
    </submittedName>
</protein>
<dbReference type="PANTHER" id="PTHR44591:SF23">
    <property type="entry name" value="CHEY SUBFAMILY"/>
    <property type="match status" value="1"/>
</dbReference>
<evidence type="ECO:0000313" key="5">
    <source>
        <dbReference type="Proteomes" id="UP000264217"/>
    </source>
</evidence>
<gene>
    <name evidence="4" type="ORF">D0C36_23825</name>
</gene>
<dbReference type="Pfam" id="PF00072">
    <property type="entry name" value="Response_reg"/>
    <property type="match status" value="1"/>
</dbReference>
<accession>A0A372NM10</accession>
<dbReference type="InterPro" id="IPR011006">
    <property type="entry name" value="CheY-like_superfamily"/>
</dbReference>
<sequence length="144" mass="16850">MVPVHRCFFMDNVRPADIYVIDDQPIDSMILRLLFKKFDPDLLIEAISNAYTALERLKAIANSEPFFLPDYIFLDLDMPEMDGWQFLKEYERLGISQFKSIQIYVLSSSLYQNDIQKSLLNPLVQDFISKPLSLQHIKEIFQPA</sequence>
<dbReference type="InterPro" id="IPR001789">
    <property type="entry name" value="Sig_transdc_resp-reg_receiver"/>
</dbReference>
<evidence type="ECO:0000313" key="4">
    <source>
        <dbReference type="EMBL" id="RFZ89989.1"/>
    </source>
</evidence>
<reference evidence="4 5" key="1">
    <citation type="submission" date="2018-08" db="EMBL/GenBank/DDBJ databases">
        <title>Mucilaginibacter sp. MYSH2.</title>
        <authorList>
            <person name="Seo T."/>
        </authorList>
    </citation>
    <scope>NUCLEOTIDE SEQUENCE [LARGE SCALE GENOMIC DNA]</scope>
    <source>
        <strain evidence="4 5">MYSH2</strain>
    </source>
</reference>
<keyword evidence="1 2" id="KW-0597">Phosphoprotein</keyword>
<feature type="modified residue" description="4-aspartylphosphate" evidence="2">
    <location>
        <position position="75"/>
    </location>
</feature>
<organism evidence="4 5">
    <name type="scientific">Mucilaginibacter conchicola</name>
    <dbReference type="NCBI Taxonomy" id="2303333"/>
    <lineage>
        <taxon>Bacteria</taxon>
        <taxon>Pseudomonadati</taxon>
        <taxon>Bacteroidota</taxon>
        <taxon>Sphingobacteriia</taxon>
        <taxon>Sphingobacteriales</taxon>
        <taxon>Sphingobacteriaceae</taxon>
        <taxon>Mucilaginibacter</taxon>
    </lineage>
</organism>
<dbReference type="Gene3D" id="3.40.50.2300">
    <property type="match status" value="1"/>
</dbReference>
<dbReference type="SMART" id="SM00448">
    <property type="entry name" value="REC"/>
    <property type="match status" value="1"/>
</dbReference>
<evidence type="ECO:0000259" key="3">
    <source>
        <dbReference type="PROSITE" id="PS50110"/>
    </source>
</evidence>
<dbReference type="InterPro" id="IPR050595">
    <property type="entry name" value="Bact_response_regulator"/>
</dbReference>
<dbReference type="PROSITE" id="PS50110">
    <property type="entry name" value="RESPONSE_REGULATORY"/>
    <property type="match status" value="1"/>
</dbReference>
<evidence type="ECO:0000256" key="1">
    <source>
        <dbReference type="ARBA" id="ARBA00022553"/>
    </source>
</evidence>
<evidence type="ECO:0000256" key="2">
    <source>
        <dbReference type="PROSITE-ProRule" id="PRU00169"/>
    </source>
</evidence>
<keyword evidence="5" id="KW-1185">Reference proteome</keyword>
<comment type="caution">
    <text evidence="4">The sequence shown here is derived from an EMBL/GenBank/DDBJ whole genome shotgun (WGS) entry which is preliminary data.</text>
</comment>
<dbReference type="AlphaFoldDB" id="A0A372NM10"/>
<dbReference type="EMBL" id="QWDC01000007">
    <property type="protein sequence ID" value="RFZ89989.1"/>
    <property type="molecule type" value="Genomic_DNA"/>
</dbReference>
<name>A0A372NM10_9SPHI</name>
<dbReference type="Proteomes" id="UP000264217">
    <property type="component" value="Unassembled WGS sequence"/>
</dbReference>
<dbReference type="GO" id="GO:0000160">
    <property type="term" value="P:phosphorelay signal transduction system"/>
    <property type="evidence" value="ECO:0007669"/>
    <property type="project" value="InterPro"/>
</dbReference>
<feature type="domain" description="Response regulatory" evidence="3">
    <location>
        <begin position="17"/>
        <end position="144"/>
    </location>
</feature>
<dbReference type="PANTHER" id="PTHR44591">
    <property type="entry name" value="STRESS RESPONSE REGULATOR PROTEIN 1"/>
    <property type="match status" value="1"/>
</dbReference>